<feature type="compositionally biased region" description="Polar residues" evidence="1">
    <location>
        <begin position="943"/>
        <end position="959"/>
    </location>
</feature>
<feature type="region of interest" description="Disordered" evidence="1">
    <location>
        <begin position="1055"/>
        <end position="1084"/>
    </location>
</feature>
<dbReference type="Pfam" id="PF00856">
    <property type="entry name" value="SET"/>
    <property type="match status" value="1"/>
</dbReference>
<reference evidence="3" key="1">
    <citation type="submission" date="2023-07" db="EMBL/GenBank/DDBJ databases">
        <title>Chromosome-level genome assembly of Artemia franciscana.</title>
        <authorList>
            <person name="Jo E."/>
        </authorList>
    </citation>
    <scope>NUCLEOTIDE SEQUENCE</scope>
    <source>
        <tissue evidence="3">Whole body</tissue>
    </source>
</reference>
<accession>A0AA88H942</accession>
<organism evidence="3 4">
    <name type="scientific">Artemia franciscana</name>
    <name type="common">Brine shrimp</name>
    <name type="synonym">Artemia sanfranciscana</name>
    <dbReference type="NCBI Taxonomy" id="6661"/>
    <lineage>
        <taxon>Eukaryota</taxon>
        <taxon>Metazoa</taxon>
        <taxon>Ecdysozoa</taxon>
        <taxon>Arthropoda</taxon>
        <taxon>Crustacea</taxon>
        <taxon>Branchiopoda</taxon>
        <taxon>Anostraca</taxon>
        <taxon>Artemiidae</taxon>
        <taxon>Artemia</taxon>
    </lineage>
</organism>
<name>A0AA88H942_ARTSF</name>
<evidence type="ECO:0000259" key="2">
    <source>
        <dbReference type="PROSITE" id="PS50280"/>
    </source>
</evidence>
<dbReference type="InterPro" id="IPR001214">
    <property type="entry name" value="SET_dom"/>
</dbReference>
<feature type="compositionally biased region" description="Basic residues" evidence="1">
    <location>
        <begin position="1063"/>
        <end position="1072"/>
    </location>
</feature>
<feature type="region of interest" description="Disordered" evidence="1">
    <location>
        <begin position="213"/>
        <end position="235"/>
    </location>
</feature>
<dbReference type="Gene3D" id="2.170.270.10">
    <property type="entry name" value="SET domain"/>
    <property type="match status" value="1"/>
</dbReference>
<dbReference type="SMART" id="SM00317">
    <property type="entry name" value="SET"/>
    <property type="match status" value="1"/>
</dbReference>
<evidence type="ECO:0000313" key="4">
    <source>
        <dbReference type="Proteomes" id="UP001187531"/>
    </source>
</evidence>
<gene>
    <name evidence="3" type="ORF">QYM36_015025</name>
</gene>
<keyword evidence="4" id="KW-1185">Reference proteome</keyword>
<dbReference type="PANTHER" id="PTHR47306">
    <property type="entry name" value="SI:CH211-178J18.4-RELATED"/>
    <property type="match status" value="1"/>
</dbReference>
<evidence type="ECO:0000256" key="1">
    <source>
        <dbReference type="SAM" id="MobiDB-lite"/>
    </source>
</evidence>
<dbReference type="GO" id="GO:0008276">
    <property type="term" value="F:protein methyltransferase activity"/>
    <property type="evidence" value="ECO:0007669"/>
    <property type="project" value="UniProtKB-ARBA"/>
</dbReference>
<sequence>MPAPGPILNAPEHTLTAPEHDLTAHKPTLTAPELTLTDPKPTLTVAEPTLTAPGQTLTAPGTRLASLIAPEDDSRNPSMTLAVSKDVKGKKPRNFFTICQFCRRSFYKLDKHFLAKKGSCSKNTNGEFWSVKEAKEMHELAKDELAERSQNKSYFLASQVSSLVEETKTLHGFCKALSAMTGIYFDPLNLPDRALSFEDTRPVAAHMHTHTHTNTHTAHVAGPSTSALPQQSPPVLETDLFSGKQLSLSSQIRRRRVSEESDPEDVVHSDEGGSLYAPEIPEDESSEEEEEKSELRSEYYKKDWNWTSDIRKKMQKHGLYDIYTKNVKTEEEAKKMAYGIGLMNKFEKWSAECGERSTRKYRNPFGCAQKIVYFILEGTKYNWKNFHSAERVELFFSKLADCGMKGSSRNKYAQGYYRFVKYITSRGSDAPPELNIALVNCAMSAVTFLDRKQKSLATAEMRHRELQRTFNPNSFTIEDYRNLKAGVEKFMAPVITRLTRNRLVEEDHTNLTAYLCFLVSFMYGHRPGVPENMTVMEFLNRRYVAEENMFVILVEKHKTASIKSAGVALSVREEVIFRNYLSFVRPALVKPDLPEPKQFLLSMSGQKIQNTSITLRRFLEKIFPGEMRPGVRVPNQTTIRHLIVTIIRNATNLSKEDRDMMHEYLCHSEITSKNVYEAYADDEEARAEEILKKMSEKRGIGADLTEALTEASLQMAIRRLGYQDTVPSLEEVQQTYRRFRIPKLFPSEPLVDDYLTQCVLNQSWPGMTVAQSLNKGAGQGVYATIPFYKNQVVVEIHGKRMATIEANRLFRSLLGEDDGSNYFLTVDQDVTIDAREEACACHPHQQCFGRLVNHKANEDGPNLKSKALVVDGLKRPFLVATRDITAGEELCFDYGVRPGQFNEGYEQMFLLPEKSRKRKRSALMELAMDETQEEVRSEEPQMDTHTNTATDTEPQTQSHTLKHTETHSHTMEEMSEEARSSPLKQIPWWDKKLNERNLQRWKEMQEIFSSDDESMSSQELSVIFHQVAGTSSKKTKQLKIAECSKGFEAVAKRLSATQEEQQKKRRKKKNKKSKEDHWEVSNTQ</sequence>
<dbReference type="Proteomes" id="UP001187531">
    <property type="component" value="Unassembled WGS sequence"/>
</dbReference>
<feature type="region of interest" description="Disordered" evidence="1">
    <location>
        <begin position="251"/>
        <end position="294"/>
    </location>
</feature>
<evidence type="ECO:0000313" key="3">
    <source>
        <dbReference type="EMBL" id="KAK2707198.1"/>
    </source>
</evidence>
<feature type="compositionally biased region" description="Acidic residues" evidence="1">
    <location>
        <begin position="280"/>
        <end position="292"/>
    </location>
</feature>
<dbReference type="EMBL" id="JAVRJZ010000019">
    <property type="protein sequence ID" value="KAK2707198.1"/>
    <property type="molecule type" value="Genomic_DNA"/>
</dbReference>
<feature type="compositionally biased region" description="Basic and acidic residues" evidence="1">
    <location>
        <begin position="1073"/>
        <end position="1084"/>
    </location>
</feature>
<dbReference type="PROSITE" id="PS50280">
    <property type="entry name" value="SET"/>
    <property type="match status" value="1"/>
</dbReference>
<dbReference type="PANTHER" id="PTHR47306:SF2">
    <property type="entry name" value="CORE-BINDING (CB) DOMAIN-CONTAINING PROTEIN"/>
    <property type="match status" value="1"/>
</dbReference>
<feature type="region of interest" description="Disordered" evidence="1">
    <location>
        <begin position="929"/>
        <end position="982"/>
    </location>
</feature>
<dbReference type="InterPro" id="IPR046341">
    <property type="entry name" value="SET_dom_sf"/>
</dbReference>
<feature type="compositionally biased region" description="Basic and acidic residues" evidence="1">
    <location>
        <begin position="962"/>
        <end position="979"/>
    </location>
</feature>
<comment type="caution">
    <text evidence="3">The sequence shown here is derived from an EMBL/GenBank/DDBJ whole genome shotgun (WGS) entry which is preliminary data.</text>
</comment>
<protein>
    <recommendedName>
        <fullName evidence="2">SET domain-containing protein</fullName>
    </recommendedName>
</protein>
<dbReference type="SUPFAM" id="SSF82199">
    <property type="entry name" value="SET domain"/>
    <property type="match status" value="1"/>
</dbReference>
<dbReference type="GO" id="GO:0008170">
    <property type="term" value="F:N-methyltransferase activity"/>
    <property type="evidence" value="ECO:0007669"/>
    <property type="project" value="UniProtKB-ARBA"/>
</dbReference>
<feature type="domain" description="SET" evidence="2">
    <location>
        <begin position="765"/>
        <end position="895"/>
    </location>
</feature>
<dbReference type="AlphaFoldDB" id="A0AA88H942"/>
<proteinExistence type="predicted"/>
<dbReference type="GO" id="GO:0008757">
    <property type="term" value="F:S-adenosylmethionine-dependent methyltransferase activity"/>
    <property type="evidence" value="ECO:0007669"/>
    <property type="project" value="UniProtKB-ARBA"/>
</dbReference>